<dbReference type="HOGENOM" id="CLU_2885594_0_0_1"/>
<gene>
    <name evidence="1" type="ORF">CPUR_05120</name>
</gene>
<reference evidence="1 2" key="1">
    <citation type="journal article" date="2013" name="PLoS Genet.">
        <title>Plant-symbiotic fungi as chemical engineers: Multi-genome analysis of the Clavicipitaceae reveals dynamics of alkaloid loci.</title>
        <authorList>
            <person name="Schardl C.L."/>
            <person name="Young C.A."/>
            <person name="Hesse U."/>
            <person name="Amyotte S.G."/>
            <person name="Andreeva K."/>
            <person name="Calie P.J."/>
            <person name="Fleetwood D.J."/>
            <person name="Haws D.C."/>
            <person name="Moore N."/>
            <person name="Oeser B."/>
            <person name="Panaccione D.G."/>
            <person name="Schweri K.K."/>
            <person name="Voisey C.R."/>
            <person name="Farman M.L."/>
            <person name="Jaromczyk J.W."/>
            <person name="Roe B.A."/>
            <person name="O'Sullivan D.M."/>
            <person name="Scott B."/>
            <person name="Tudzynski P."/>
            <person name="An Z."/>
            <person name="Arnaoudova E.G."/>
            <person name="Bullock C.T."/>
            <person name="Charlton N.D."/>
            <person name="Chen L."/>
            <person name="Cox M."/>
            <person name="Dinkins R.D."/>
            <person name="Florea S."/>
            <person name="Glenn A.E."/>
            <person name="Gordon A."/>
            <person name="Gueldener U."/>
            <person name="Harris D.R."/>
            <person name="Hollin W."/>
            <person name="Jaromczyk J."/>
            <person name="Johnson R.D."/>
            <person name="Khan A.K."/>
            <person name="Leistner E."/>
            <person name="Leuchtmann A."/>
            <person name="Li C."/>
            <person name="Liu J."/>
            <person name="Liu J."/>
            <person name="Liu M."/>
            <person name="Mace W."/>
            <person name="Machado C."/>
            <person name="Nagabhyru P."/>
            <person name="Pan J."/>
            <person name="Schmid J."/>
            <person name="Sugawara K."/>
            <person name="Steiner U."/>
            <person name="Takach J.E."/>
            <person name="Tanaka E."/>
            <person name="Webb J.S."/>
            <person name="Wilson E.V."/>
            <person name="Wiseman J.L."/>
            <person name="Yoshida R."/>
            <person name="Zeng Z."/>
        </authorList>
    </citation>
    <scope>NUCLEOTIDE SEQUENCE [LARGE SCALE GENOMIC DNA]</scope>
    <source>
        <strain evidence="1 2">20.1</strain>
    </source>
</reference>
<accession>M1WFV5</accession>
<proteinExistence type="predicted"/>
<organism evidence="1 2">
    <name type="scientific">Claviceps purpurea (strain 20.1)</name>
    <name type="common">Ergot fungus</name>
    <name type="synonym">Sphacelia segetum</name>
    <dbReference type="NCBI Taxonomy" id="1111077"/>
    <lineage>
        <taxon>Eukaryota</taxon>
        <taxon>Fungi</taxon>
        <taxon>Dikarya</taxon>
        <taxon>Ascomycota</taxon>
        <taxon>Pezizomycotina</taxon>
        <taxon>Sordariomycetes</taxon>
        <taxon>Hypocreomycetidae</taxon>
        <taxon>Hypocreales</taxon>
        <taxon>Clavicipitaceae</taxon>
        <taxon>Claviceps</taxon>
    </lineage>
</organism>
<name>M1WFV5_CLAP2</name>
<dbReference type="VEuPathDB" id="FungiDB:CPUR_05120"/>
<dbReference type="AlphaFoldDB" id="M1WFV5"/>
<dbReference type="EMBL" id="CAGA01000029">
    <property type="protein sequence ID" value="CCE31269.1"/>
    <property type="molecule type" value="Genomic_DNA"/>
</dbReference>
<comment type="caution">
    <text evidence="1">The sequence shown here is derived from an EMBL/GenBank/DDBJ whole genome shotgun (WGS) entry which is preliminary data.</text>
</comment>
<protein>
    <submittedName>
        <fullName evidence="1">Uncharacterized protein</fullName>
    </submittedName>
</protein>
<evidence type="ECO:0000313" key="2">
    <source>
        <dbReference type="Proteomes" id="UP000016801"/>
    </source>
</evidence>
<evidence type="ECO:0000313" key="1">
    <source>
        <dbReference type="EMBL" id="CCE31269.1"/>
    </source>
</evidence>
<dbReference type="Proteomes" id="UP000016801">
    <property type="component" value="Unassembled WGS sequence"/>
</dbReference>
<keyword evidence="2" id="KW-1185">Reference proteome</keyword>
<sequence>MGLEESRDIPDTKPPDVQTLTRVFRWARIKAESLVTTSPRSARNVPKLSASWERPLVAAFEEA</sequence>